<protein>
    <recommendedName>
        <fullName evidence="3">CCHC-type domain-containing protein</fullName>
    </recommendedName>
</protein>
<keyword evidence="1" id="KW-0479">Metal-binding</keyword>
<name>A0A9N7NBN6_STRHE</name>
<accession>A0A9N7NBN6</accession>
<keyword evidence="1" id="KW-0863">Zinc-finger</keyword>
<dbReference type="PANTHER" id="PTHR33710">
    <property type="entry name" value="BNAC02G09200D PROTEIN"/>
    <property type="match status" value="1"/>
</dbReference>
<gene>
    <name evidence="4" type="ORF">SHERM_26471</name>
</gene>
<dbReference type="GO" id="GO:0003676">
    <property type="term" value="F:nucleic acid binding"/>
    <property type="evidence" value="ECO:0007669"/>
    <property type="project" value="InterPro"/>
</dbReference>
<organism evidence="4 5">
    <name type="scientific">Striga hermonthica</name>
    <name type="common">Purple witchweed</name>
    <name type="synonym">Buchnera hermonthica</name>
    <dbReference type="NCBI Taxonomy" id="68872"/>
    <lineage>
        <taxon>Eukaryota</taxon>
        <taxon>Viridiplantae</taxon>
        <taxon>Streptophyta</taxon>
        <taxon>Embryophyta</taxon>
        <taxon>Tracheophyta</taxon>
        <taxon>Spermatophyta</taxon>
        <taxon>Magnoliopsida</taxon>
        <taxon>eudicotyledons</taxon>
        <taxon>Gunneridae</taxon>
        <taxon>Pentapetalae</taxon>
        <taxon>asterids</taxon>
        <taxon>lamiids</taxon>
        <taxon>Lamiales</taxon>
        <taxon>Orobanchaceae</taxon>
        <taxon>Buchnereae</taxon>
        <taxon>Striga</taxon>
    </lineage>
</organism>
<dbReference type="Proteomes" id="UP001153555">
    <property type="component" value="Unassembled WGS sequence"/>
</dbReference>
<dbReference type="InterPro" id="IPR036691">
    <property type="entry name" value="Endo/exonu/phosph_ase_sf"/>
</dbReference>
<feature type="non-terminal residue" evidence="4">
    <location>
        <position position="1"/>
    </location>
</feature>
<evidence type="ECO:0000313" key="5">
    <source>
        <dbReference type="Proteomes" id="UP001153555"/>
    </source>
</evidence>
<proteinExistence type="predicted"/>
<dbReference type="OrthoDB" id="512555at2759"/>
<evidence type="ECO:0000256" key="1">
    <source>
        <dbReference type="PROSITE-ProRule" id="PRU00047"/>
    </source>
</evidence>
<evidence type="ECO:0000256" key="2">
    <source>
        <dbReference type="SAM" id="MobiDB-lite"/>
    </source>
</evidence>
<dbReference type="PANTHER" id="PTHR33710:SF64">
    <property type="entry name" value="ENDONUCLEASE_EXONUCLEASE_PHOSPHATASE DOMAIN-CONTAINING PROTEIN"/>
    <property type="match status" value="1"/>
</dbReference>
<evidence type="ECO:0000313" key="4">
    <source>
        <dbReference type="EMBL" id="CAA0831088.1"/>
    </source>
</evidence>
<dbReference type="Gene3D" id="3.60.10.10">
    <property type="entry name" value="Endonuclease/exonuclease/phosphatase"/>
    <property type="match status" value="1"/>
</dbReference>
<evidence type="ECO:0000259" key="3">
    <source>
        <dbReference type="PROSITE" id="PS50158"/>
    </source>
</evidence>
<feature type="domain" description="CCHC-type" evidence="3">
    <location>
        <begin position="8"/>
        <end position="23"/>
    </location>
</feature>
<sequence>YEKLVSMCHYCGVIGHLERNCDKRQQDIISKSLKEGQYGDWLRAPEGQNFASLNLSDSRSPSSTNPTTPAQQSPLKSSRSQAEGSNQIMLMQGESSHPRHLEAEVSTSFCGNDRASKPPTTDLIQVEGNNRELVLLESSPLNPLNAADVETSKNMEIEAVLVDATTSSDPPTFKLCLTSPTVRLGGPSTISQIRESIKAHHPTFFFLSETKKTNGFVKSVAKKLGFVDRFSVVDPVGLSGGLLLLWDSYVNIINILHKSFYIAVEFAFDAGPSQWGIFVYMSTFKLTRMQQWVEIERDKDCWGSKWFIMGDWNDIRFKEEKSGGKLRSESSFLGFNTFISNMEMEELPMQGYRYTWCNLRETEGLVEEKLDRAFASTDWLIDSPNATVSNKIRGASDHSLLLLCQGYKHHKIPARFHFEKKWLNMEGINEIVTSSWSQQVSGTPFFKLKEKVKNTRAALLIWSSKFRSKNQQSIDLLTKKLEVLREDKAEDYWEQWNETRSELNAAHKQEELHWQQRSKVKWLKEGDSNTKFFHAYTLQKRKLNAISRLLTPSGSVLTSHEDIENHISEFYSELFTSEGSWDGELFTGQKVNLQKSGIFFSRNTPSNLRDSICNVLQGIVPHRSTRYLGLPLGIGRSTKEAFDFI</sequence>
<feature type="non-terminal residue" evidence="4">
    <location>
        <position position="645"/>
    </location>
</feature>
<dbReference type="AlphaFoldDB" id="A0A9N7NBN6"/>
<keyword evidence="1" id="KW-0862">Zinc</keyword>
<feature type="compositionally biased region" description="Low complexity" evidence="2">
    <location>
        <begin position="52"/>
        <end position="74"/>
    </location>
</feature>
<feature type="region of interest" description="Disordered" evidence="2">
    <location>
        <begin position="52"/>
        <end position="85"/>
    </location>
</feature>
<dbReference type="EMBL" id="CACSLK010027831">
    <property type="protein sequence ID" value="CAA0831088.1"/>
    <property type="molecule type" value="Genomic_DNA"/>
</dbReference>
<dbReference type="InterPro" id="IPR001878">
    <property type="entry name" value="Znf_CCHC"/>
</dbReference>
<comment type="caution">
    <text evidence="4">The sequence shown here is derived from an EMBL/GenBank/DDBJ whole genome shotgun (WGS) entry which is preliminary data.</text>
</comment>
<dbReference type="SUPFAM" id="SSF56219">
    <property type="entry name" value="DNase I-like"/>
    <property type="match status" value="1"/>
</dbReference>
<reference evidence="4" key="1">
    <citation type="submission" date="2019-12" db="EMBL/GenBank/DDBJ databases">
        <authorList>
            <person name="Scholes J."/>
        </authorList>
    </citation>
    <scope>NUCLEOTIDE SEQUENCE</scope>
</reference>
<dbReference type="PROSITE" id="PS50158">
    <property type="entry name" value="ZF_CCHC"/>
    <property type="match status" value="1"/>
</dbReference>
<feature type="compositionally biased region" description="Polar residues" evidence="2">
    <location>
        <begin position="75"/>
        <end position="85"/>
    </location>
</feature>
<dbReference type="GO" id="GO:0008270">
    <property type="term" value="F:zinc ion binding"/>
    <property type="evidence" value="ECO:0007669"/>
    <property type="project" value="UniProtKB-KW"/>
</dbReference>
<keyword evidence="5" id="KW-1185">Reference proteome</keyword>